<dbReference type="InterPro" id="IPR022398">
    <property type="entry name" value="Peptidase_S8_His-AS"/>
</dbReference>
<dbReference type="InterPro" id="IPR036116">
    <property type="entry name" value="FN3_sf"/>
</dbReference>
<dbReference type="GO" id="GO:0006508">
    <property type="term" value="P:proteolysis"/>
    <property type="evidence" value="ECO:0007669"/>
    <property type="project" value="UniProtKB-KW"/>
</dbReference>
<evidence type="ECO:0000256" key="1">
    <source>
        <dbReference type="ARBA" id="ARBA00011073"/>
    </source>
</evidence>
<dbReference type="Gene3D" id="2.60.40.10">
    <property type="entry name" value="Immunoglobulins"/>
    <property type="match status" value="2"/>
</dbReference>
<dbReference type="RefSeq" id="WP_225697410.1">
    <property type="nucleotide sequence ID" value="NZ_JAIXNE010000001.1"/>
</dbReference>
<keyword evidence="4 5" id="KW-0720">Serine protease</keyword>
<evidence type="ECO:0000256" key="2">
    <source>
        <dbReference type="ARBA" id="ARBA00022670"/>
    </source>
</evidence>
<sequence>MRIFYKKHLSLYLGILCLLLFSAAFTQGQTPESDIVKGKIRVKLKEELFKTSQLRVSSDTKNDPHIGIEAVDAVSDEISNEIGLIGMKRVFPFSSKYEERHRKHNLHLWYELTFDPAVDPYTVMKKYEGLPEIEIVKPVYKKARIDADRKPVLFRGNTRAESNSSVLEPAFFNDPLLPEQWHYENDGSLGQPAFDIDLFSAWQKNTGNAEVIVAVVDQGVDFNHEDLKGNMWKNEAELNGLPGVDDDKNGYVDDIYGYNFLADGAITPGPHGTHVAGTVGATSNNGVGLSGVAGGDGTGNGIRLMSCQVFDSNGDAGNFAEAIVYSADNGAVISQNSWGYNIPDYYEPEIIDAIAYFIEEAGQFPGSPMKGGILFFASGNTGTQSTRYPGAFDNVIAVTSVGPTGLPTNYSTYGPWTDIAGPGGDMQSFGDEGGVLSTLPGNAYGYLEGTSMACPHVSGVAALVVSQFGGFGFTADDLRRIILSSSLPFGQEGYELYGRGYVNAQRAMLDDNRIPPNAISDLSATDIFHNQVQLNWTVPEDPDGNEPSDYFLAISENVITSTSFNGEAIYTFPNTVTAGQTYSLKINGLRKEKSYWFAIKSADQFENLSDISNVLMVTTASEPNFMSSTRTVEVMIDVTESAVATQSLSFSNIGEGRLSWESTVFNEQYVNFSESSTINNVITIDQPQTEDSTSLSSGAADTFVYIESLGITDHSTPNSYWKNDVTEFVAGMTHDNGTDPAILAGSGNPNSGFIVATRFDLPRDYGINVTHVEAVMYPDVNDKPILVEIRKGGRNNFEESESVYFHEYYPDTVKQLKYYRIPIYRPQWFEDGESFWVVLHYPKENSQPQAMQLGFEDYWGKFIISRDNGRNYQDASALLFRPVIPMVSAMSTGNDGSYVFLDPASGTLSAAESAEVDVIIDANNLTNGPHLASLGIRTNDIHKPIMNIEVKVQITGHHPEPDLTERVQLEAYVNRTNELEFSVENKGLGSLEIYGINSSDPVLVKNFSDTILIGAGDTGTVPFLYTPSSEGTFNPEFILQTNIGLLPASIQIMSVEEPLLMITANESVFNLTEGTTAELKLILRNTSSGAVLNYDLNAYSTATKNAGILPEKFSYTITDSENPDGPPVGMWNDISAYGRQASDFIPLELKLPYFDQSIEAIELANFGNLYAYGNSLIVPLRLQGYAVSNKEITYYGFGDRTIINFLCEIRTGNLPIGEVEYQVVLYRDGSIEFRYSNVDLISDMDYSVWIEGVEFPDKYAYREFGEPGKPMYNGKVIRFEPSQIINMLGDATPASGSLLPGGEESVILQVDPDFFGVVAGTYINEVQIKTNSFSGIHSLPVTVHISGNPDLSNSDSVNFETINVGQEVTGYVQFTNEGLDKIEIQSFSVADPAFMEGVELPQTIEAKSTYMFPINFQPERTGEFDLAASFAFSDNSSSQVALKGNVSPDPSYAHTIPDNIQVEVTGGSKVRIPFNLENTNPLVALDYKFENSRFVAADSTPSGLALGSNKSPDFEGIYGYTTHVSEKLGADYKWNDIRIVGEVVTPPDGTHYKIDLPFSFPYYGDSYNTIWVSNKGYVTVIEPLADPENASFEMNDGVRGMIAPFWSDIVPPSDNGGLFIEKFEDRIYLQWENYKGRNSNISGGDVTFQLEITDEGFIYFHYKRVDDWGGLVKYGLESPDESEVVEDPLAIIVSYAPFTDETTYSLIPPLKGTLDVAETLDLNLVISAENIFVPGVYRDSLVLRTNSKVQEDLIVPVELHVIGSPVLTRPDTLAWEEVVFRDGLKISQEMVLSNSGHDILLLENLKSDNLGGVEFLDQDGNRIIRNGSGNLLNPIRINPWEQVKITVSLPVPQQSDLQGSILLAGNFGNQSVHLKADIVPSPVFNWDASDQVFDLLETETQSFSFSIQNEGLSRLRYQLVPAVVPDNEESDSLRIIDEIGHFSGSSPITIDSLARDWNEKADAVFTPWVVGPNLSFANSYVAPENGFYITHIKTYNYLDKINEYVRISIYVDGDLPEEGQLVYDEKFVIDRVVDEEWIYFPLKEPFVIPAGKKFFIAVAQPVSSKYMGYDVSTDEEKLKYTFSGVYTGNDSYYWYPSSEQSEKWVWKIRPLTAAGENQWLELDAFNGDLLPGRSAIVNALIDPLKAGSGVHSAKLLVKSNDVNRSSDQFSVTINVNGAPRFEFYPNMYEEQIEIQETEKRTLNYLFSDPENDVMTLKLGDIAANTPEITLQQTGDISAQLTISTGYEDAGEYVIPVVIMDDKGNEVYDAVIINVIDKNRPPVFNEEFSEFQLNLAGDGSLTIDPFELFYDPDGDDLQIYAGNYTPQILDMALGSRYISLIPREIGTAQLVFAADDGKENGYVLNESFVQVIDDPDAAEGETSDNGLKTDIKGEYVFSVQPNPVTNGQAKLVYYLENTSNVKIIISDLQGRVYETIDQSDLHEGSHSTLLNLSKVPRGMILCTLWVNESVSQTFKLIIR</sequence>
<keyword evidence="2 5" id="KW-0645">Protease</keyword>
<dbReference type="Pfam" id="PF00082">
    <property type="entry name" value="Peptidase_S8"/>
    <property type="match status" value="1"/>
</dbReference>
<evidence type="ECO:0000313" key="8">
    <source>
        <dbReference type="EMBL" id="MCA6074315.1"/>
    </source>
</evidence>
<dbReference type="CDD" id="cd00063">
    <property type="entry name" value="FN3"/>
    <property type="match status" value="1"/>
</dbReference>
<evidence type="ECO:0000313" key="9">
    <source>
        <dbReference type="Proteomes" id="UP001139409"/>
    </source>
</evidence>
<dbReference type="PRINTS" id="PR00723">
    <property type="entry name" value="SUBTILISIN"/>
</dbReference>
<feature type="active site" description="Charge relay system" evidence="5">
    <location>
        <position position="217"/>
    </location>
</feature>
<evidence type="ECO:0000256" key="6">
    <source>
        <dbReference type="SAM" id="SignalP"/>
    </source>
</evidence>
<dbReference type="GO" id="GO:0004252">
    <property type="term" value="F:serine-type endopeptidase activity"/>
    <property type="evidence" value="ECO:0007669"/>
    <property type="project" value="UniProtKB-UniRule"/>
</dbReference>
<evidence type="ECO:0000256" key="3">
    <source>
        <dbReference type="ARBA" id="ARBA00022801"/>
    </source>
</evidence>
<dbReference type="EMBL" id="JAIXNE010000001">
    <property type="protein sequence ID" value="MCA6074315.1"/>
    <property type="molecule type" value="Genomic_DNA"/>
</dbReference>
<dbReference type="PROSITE" id="PS00138">
    <property type="entry name" value="SUBTILASE_SER"/>
    <property type="match status" value="1"/>
</dbReference>
<dbReference type="SUPFAM" id="SSF52743">
    <property type="entry name" value="Subtilisin-like"/>
    <property type="match status" value="1"/>
</dbReference>
<dbReference type="InterPro" id="IPR015500">
    <property type="entry name" value="Peptidase_S8_subtilisin-rel"/>
</dbReference>
<dbReference type="InterPro" id="IPR013783">
    <property type="entry name" value="Ig-like_fold"/>
</dbReference>
<comment type="caution">
    <text evidence="8">The sequence shown here is derived from an EMBL/GenBank/DDBJ whole genome shotgun (WGS) entry which is preliminary data.</text>
</comment>
<keyword evidence="9" id="KW-1185">Reference proteome</keyword>
<dbReference type="InterPro" id="IPR036852">
    <property type="entry name" value="Peptidase_S8/S53_dom_sf"/>
</dbReference>
<dbReference type="InterPro" id="IPR051048">
    <property type="entry name" value="Peptidase_S8/S53_subtilisin"/>
</dbReference>
<accession>A0A9X1KW33</accession>
<keyword evidence="6" id="KW-0732">Signal</keyword>
<dbReference type="Gene3D" id="3.40.50.200">
    <property type="entry name" value="Peptidase S8/S53 domain"/>
    <property type="match status" value="1"/>
</dbReference>
<feature type="signal peptide" evidence="6">
    <location>
        <begin position="1"/>
        <end position="26"/>
    </location>
</feature>
<feature type="chain" id="PRO_5040845375" evidence="6">
    <location>
        <begin position="27"/>
        <end position="2478"/>
    </location>
</feature>
<dbReference type="InterPro" id="IPR003961">
    <property type="entry name" value="FN3_dom"/>
</dbReference>
<name>A0A9X1KW33_9BACT</name>
<organism evidence="8 9">
    <name type="scientific">Fulvivirga sedimenti</name>
    <dbReference type="NCBI Taxonomy" id="2879465"/>
    <lineage>
        <taxon>Bacteria</taxon>
        <taxon>Pseudomonadati</taxon>
        <taxon>Bacteroidota</taxon>
        <taxon>Cytophagia</taxon>
        <taxon>Cytophagales</taxon>
        <taxon>Fulvivirgaceae</taxon>
        <taxon>Fulvivirga</taxon>
    </lineage>
</organism>
<dbReference type="PROSITE" id="PS50853">
    <property type="entry name" value="FN3"/>
    <property type="match status" value="1"/>
</dbReference>
<evidence type="ECO:0000256" key="4">
    <source>
        <dbReference type="ARBA" id="ARBA00022825"/>
    </source>
</evidence>
<comment type="similarity">
    <text evidence="1 5">Belongs to the peptidase S8 family.</text>
</comment>
<feature type="domain" description="Fibronectin type-III" evidence="7">
    <location>
        <begin position="518"/>
        <end position="622"/>
    </location>
</feature>
<proteinExistence type="inferred from homology"/>
<dbReference type="SUPFAM" id="SSF49265">
    <property type="entry name" value="Fibronectin type III"/>
    <property type="match status" value="1"/>
</dbReference>
<protein>
    <submittedName>
        <fullName evidence="8">S8 family serine peptidase</fullName>
    </submittedName>
</protein>
<feature type="active site" description="Charge relay system" evidence="5">
    <location>
        <position position="271"/>
    </location>
</feature>
<dbReference type="PROSITE" id="PS00137">
    <property type="entry name" value="SUBTILASE_HIS"/>
    <property type="match status" value="1"/>
</dbReference>
<gene>
    <name evidence="8" type="ORF">LDX50_05515</name>
</gene>
<dbReference type="Proteomes" id="UP001139409">
    <property type="component" value="Unassembled WGS sequence"/>
</dbReference>
<reference evidence="8" key="1">
    <citation type="submission" date="2021-09" db="EMBL/GenBank/DDBJ databases">
        <title>Fulvivirga sp. isolated from coastal sediment.</title>
        <authorList>
            <person name="Yu H."/>
        </authorList>
    </citation>
    <scope>NUCLEOTIDE SEQUENCE</scope>
    <source>
        <strain evidence="8">1062</strain>
    </source>
</reference>
<evidence type="ECO:0000256" key="5">
    <source>
        <dbReference type="PROSITE-ProRule" id="PRU01240"/>
    </source>
</evidence>
<dbReference type="PROSITE" id="PS51892">
    <property type="entry name" value="SUBTILASE"/>
    <property type="match status" value="1"/>
</dbReference>
<evidence type="ECO:0000259" key="7">
    <source>
        <dbReference type="PROSITE" id="PS50853"/>
    </source>
</evidence>
<feature type="active site" description="Charge relay system" evidence="5">
    <location>
        <position position="451"/>
    </location>
</feature>
<keyword evidence="3 5" id="KW-0378">Hydrolase</keyword>
<dbReference type="InterPro" id="IPR000209">
    <property type="entry name" value="Peptidase_S8/S53_dom"/>
</dbReference>
<dbReference type="PANTHER" id="PTHR43399">
    <property type="entry name" value="SUBTILISIN-RELATED"/>
    <property type="match status" value="1"/>
</dbReference>
<dbReference type="PANTHER" id="PTHR43399:SF4">
    <property type="entry name" value="CELL WALL-ASSOCIATED PROTEASE"/>
    <property type="match status" value="1"/>
</dbReference>
<dbReference type="InterPro" id="IPR023828">
    <property type="entry name" value="Peptidase_S8_Ser-AS"/>
</dbReference>